<accession>A0A9D9IZJ1</accession>
<dbReference type="InterPro" id="IPR038418">
    <property type="entry name" value="6-PTP_synth/QueD_sf"/>
</dbReference>
<keyword evidence="5 8" id="KW-0862">Zinc</keyword>
<dbReference type="GO" id="GO:0046872">
    <property type="term" value="F:metal ion binding"/>
    <property type="evidence" value="ECO:0007669"/>
    <property type="project" value="UniProtKB-KW"/>
</dbReference>
<sequence length="117" mass="13240">MFYVSKRLEISFAHRLELDYESKCGRLHGHNAIVTVFCCSEKLDRNGMVTDFSKIKETVSGRLDHLYINETAGFNPTAENLAHWLCGLIPNCYKVIFQESEGNTAAYVKDGYENAAL</sequence>
<dbReference type="Gene3D" id="3.30.479.10">
    <property type="entry name" value="6-pyruvoyl tetrahydropterin synthase/QueD"/>
    <property type="match status" value="1"/>
</dbReference>
<feature type="binding site" evidence="10">
    <location>
        <position position="14"/>
    </location>
    <ligand>
        <name>Zn(2+)</name>
        <dbReference type="ChEBI" id="CHEBI:29105"/>
    </ligand>
</feature>
<gene>
    <name evidence="11" type="ORF">IAC87_02670</name>
</gene>
<dbReference type="Proteomes" id="UP000823772">
    <property type="component" value="Unassembled WGS sequence"/>
</dbReference>
<evidence type="ECO:0000256" key="9">
    <source>
        <dbReference type="PIRSR" id="PIRSR006113-1"/>
    </source>
</evidence>
<comment type="caution">
    <text evidence="11">The sequence shown here is derived from an EMBL/GenBank/DDBJ whole genome shotgun (WGS) entry which is preliminary data.</text>
</comment>
<dbReference type="GO" id="GO:0008616">
    <property type="term" value="P:tRNA queuosine(34) biosynthetic process"/>
    <property type="evidence" value="ECO:0007669"/>
    <property type="project" value="UniProtKB-KW"/>
</dbReference>
<dbReference type="InterPro" id="IPR007115">
    <property type="entry name" value="6-PTP_synth/QueD"/>
</dbReference>
<feature type="binding site" evidence="10">
    <location>
        <position position="30"/>
    </location>
    <ligand>
        <name>Zn(2+)</name>
        <dbReference type="ChEBI" id="CHEBI:29105"/>
    </ligand>
</feature>
<keyword evidence="6 8" id="KW-0456">Lyase</keyword>
<reference evidence="11" key="2">
    <citation type="journal article" date="2021" name="PeerJ">
        <title>Extensive microbial diversity within the chicken gut microbiome revealed by metagenomics and culture.</title>
        <authorList>
            <person name="Gilroy R."/>
            <person name="Ravi A."/>
            <person name="Getino M."/>
            <person name="Pursley I."/>
            <person name="Horton D.L."/>
            <person name="Alikhan N.F."/>
            <person name="Baker D."/>
            <person name="Gharbi K."/>
            <person name="Hall N."/>
            <person name="Watson M."/>
            <person name="Adriaenssens E.M."/>
            <person name="Foster-Nyarko E."/>
            <person name="Jarju S."/>
            <person name="Secka A."/>
            <person name="Antonio M."/>
            <person name="Oren A."/>
            <person name="Chaudhuri R.R."/>
            <person name="La Ragione R."/>
            <person name="Hildebrand F."/>
            <person name="Pallen M.J."/>
        </authorList>
    </citation>
    <scope>NUCLEOTIDE SEQUENCE</scope>
    <source>
        <strain evidence="11">B3-2255</strain>
    </source>
</reference>
<evidence type="ECO:0000256" key="6">
    <source>
        <dbReference type="ARBA" id="ARBA00023239"/>
    </source>
</evidence>
<comment type="pathway">
    <text evidence="1 8">Purine metabolism; 7-cyano-7-deazaguanine biosynthesis.</text>
</comment>
<evidence type="ECO:0000256" key="1">
    <source>
        <dbReference type="ARBA" id="ARBA00005061"/>
    </source>
</evidence>
<evidence type="ECO:0000256" key="4">
    <source>
        <dbReference type="ARBA" id="ARBA00022723"/>
    </source>
</evidence>
<reference evidence="11" key="1">
    <citation type="submission" date="2020-10" db="EMBL/GenBank/DDBJ databases">
        <authorList>
            <person name="Gilroy R."/>
        </authorList>
    </citation>
    <scope>NUCLEOTIDE SEQUENCE</scope>
    <source>
        <strain evidence="11">B3-2255</strain>
    </source>
</reference>
<keyword evidence="8" id="KW-0671">Queuosine biosynthesis</keyword>
<evidence type="ECO:0000256" key="7">
    <source>
        <dbReference type="ARBA" id="ARBA00048807"/>
    </source>
</evidence>
<dbReference type="PIRSF" id="PIRSF006113">
    <property type="entry name" value="PTP_synth"/>
    <property type="match status" value="1"/>
</dbReference>
<evidence type="ECO:0000313" key="11">
    <source>
        <dbReference type="EMBL" id="MBO8481433.1"/>
    </source>
</evidence>
<feature type="binding site" evidence="10">
    <location>
        <position position="28"/>
    </location>
    <ligand>
        <name>Zn(2+)</name>
        <dbReference type="ChEBI" id="CHEBI:29105"/>
    </ligand>
</feature>
<dbReference type="GO" id="GO:0070497">
    <property type="term" value="F:6-carboxytetrahydropterin synthase activity"/>
    <property type="evidence" value="ECO:0007669"/>
    <property type="project" value="UniProtKB-EC"/>
</dbReference>
<evidence type="ECO:0000256" key="10">
    <source>
        <dbReference type="PIRSR" id="PIRSR006113-2"/>
    </source>
</evidence>
<dbReference type="EMBL" id="JADILY010000054">
    <property type="protein sequence ID" value="MBO8481433.1"/>
    <property type="molecule type" value="Genomic_DNA"/>
</dbReference>
<comment type="catalytic activity">
    <reaction evidence="7 8">
        <text>7,8-dihydroneopterin 3'-triphosphate + H2O = 6-carboxy-5,6,7,8-tetrahydropterin + triphosphate + acetaldehyde + 2 H(+)</text>
        <dbReference type="Rhea" id="RHEA:27966"/>
        <dbReference type="ChEBI" id="CHEBI:15343"/>
        <dbReference type="ChEBI" id="CHEBI:15377"/>
        <dbReference type="ChEBI" id="CHEBI:15378"/>
        <dbReference type="ChEBI" id="CHEBI:18036"/>
        <dbReference type="ChEBI" id="CHEBI:58462"/>
        <dbReference type="ChEBI" id="CHEBI:61032"/>
        <dbReference type="EC" id="4.1.2.50"/>
    </reaction>
</comment>
<keyword evidence="4 8" id="KW-0479">Metal-binding</keyword>
<dbReference type="AlphaFoldDB" id="A0A9D9IZJ1"/>
<dbReference type="PANTHER" id="PTHR12589:SF7">
    <property type="entry name" value="6-PYRUVOYL TETRAHYDROBIOPTERIN SYNTHASE"/>
    <property type="match status" value="1"/>
</dbReference>
<evidence type="ECO:0000256" key="3">
    <source>
        <dbReference type="ARBA" id="ARBA00018141"/>
    </source>
</evidence>
<dbReference type="Pfam" id="PF01242">
    <property type="entry name" value="PTPS"/>
    <property type="match status" value="1"/>
</dbReference>
<evidence type="ECO:0000256" key="8">
    <source>
        <dbReference type="PIRNR" id="PIRNR006113"/>
    </source>
</evidence>
<comment type="similarity">
    <text evidence="2 8">Belongs to the PTPS family. QueD subfamily.</text>
</comment>
<proteinExistence type="inferred from homology"/>
<comment type="cofactor">
    <cofactor evidence="8 10">
        <name>Zn(2+)</name>
        <dbReference type="ChEBI" id="CHEBI:29105"/>
    </cofactor>
    <text evidence="8 10">Binds 1 zinc ion per subunit.</text>
</comment>
<dbReference type="SUPFAM" id="SSF55620">
    <property type="entry name" value="Tetrahydrobiopterin biosynthesis enzymes-like"/>
    <property type="match status" value="1"/>
</dbReference>
<evidence type="ECO:0000256" key="5">
    <source>
        <dbReference type="ARBA" id="ARBA00022833"/>
    </source>
</evidence>
<name>A0A9D9IZJ1_9BACT</name>
<organism evidence="11 12">
    <name type="scientific">Candidatus Merdivivens faecigallinarum</name>
    <dbReference type="NCBI Taxonomy" id="2840871"/>
    <lineage>
        <taxon>Bacteria</taxon>
        <taxon>Pseudomonadati</taxon>
        <taxon>Bacteroidota</taxon>
        <taxon>Bacteroidia</taxon>
        <taxon>Bacteroidales</taxon>
        <taxon>Muribaculaceae</taxon>
        <taxon>Muribaculaceae incertae sedis</taxon>
        <taxon>Candidatus Merdivivens</taxon>
    </lineage>
</organism>
<dbReference type="EC" id="4.-.-.-" evidence="8"/>
<feature type="active site" description="Proton acceptor" evidence="9">
    <location>
        <position position="24"/>
    </location>
</feature>
<feature type="active site" description="Charge relay system" evidence="9">
    <location>
        <position position="99"/>
    </location>
</feature>
<protein>
    <recommendedName>
        <fullName evidence="3 8">6-carboxy-5,6,7,8-tetrahydropterin synthase</fullName>
        <ecNumber evidence="8">4.-.-.-</ecNumber>
    </recommendedName>
</protein>
<feature type="active site" description="Charge relay system" evidence="9">
    <location>
        <position position="65"/>
    </location>
</feature>
<evidence type="ECO:0000313" key="12">
    <source>
        <dbReference type="Proteomes" id="UP000823772"/>
    </source>
</evidence>
<evidence type="ECO:0000256" key="2">
    <source>
        <dbReference type="ARBA" id="ARBA00008900"/>
    </source>
</evidence>
<dbReference type="PANTHER" id="PTHR12589">
    <property type="entry name" value="PYRUVOYL TETRAHYDROBIOPTERIN SYNTHASE"/>
    <property type="match status" value="1"/>
</dbReference>